<comment type="similarity">
    <text evidence="20">In the N-terminal section; belongs to the flavodoxin family.</text>
</comment>
<keyword evidence="7 20" id="KW-0256">Endoplasmic reticulum</keyword>
<evidence type="ECO:0000259" key="21">
    <source>
        <dbReference type="PROSITE" id="PS50902"/>
    </source>
</evidence>
<dbReference type="GO" id="GO:0005741">
    <property type="term" value="C:mitochondrial outer membrane"/>
    <property type="evidence" value="ECO:0007669"/>
    <property type="project" value="UniProtKB-SubCell"/>
</dbReference>
<keyword evidence="14 20" id="KW-0443">Lipid metabolism</keyword>
<feature type="binding site" evidence="20">
    <location>
        <begin position="514"/>
        <end position="517"/>
    </location>
    <ligand>
        <name>FAD</name>
        <dbReference type="ChEBI" id="CHEBI:57692"/>
    </ligand>
</feature>
<comment type="function">
    <text evidence="20">This enzyme is required for electron transfer from NADP to cytochrome P450 in microsomes. It can also provide electron transfer to heme oxygenase and cytochrome B5. Involved in ergosterol biosynthesis.</text>
</comment>
<dbReference type="OrthoDB" id="1856718at2759"/>
<evidence type="ECO:0000256" key="19">
    <source>
        <dbReference type="ARBA" id="ARBA00049342"/>
    </source>
</evidence>
<dbReference type="InterPro" id="IPR017938">
    <property type="entry name" value="Riboflavin_synthase-like_b-brl"/>
</dbReference>
<dbReference type="Gene3D" id="1.20.990.10">
    <property type="entry name" value="NADPH-cytochrome p450 Reductase, Chain A, domain 3"/>
    <property type="match status" value="1"/>
</dbReference>
<dbReference type="CDD" id="cd06204">
    <property type="entry name" value="CYPOR"/>
    <property type="match status" value="1"/>
</dbReference>
<dbReference type="PRINTS" id="PR00371">
    <property type="entry name" value="FPNCR"/>
</dbReference>
<keyword evidence="6 20" id="KW-1000">Mitochondrion outer membrane</keyword>
<dbReference type="InterPro" id="IPR003097">
    <property type="entry name" value="CysJ-like_FAD-binding"/>
</dbReference>
<dbReference type="Gene3D" id="3.40.50.80">
    <property type="entry name" value="Nucleotide-binding domain of ferredoxin-NADP reductase (FNR) module"/>
    <property type="match status" value="1"/>
</dbReference>
<keyword evidence="18 20" id="KW-0753">Steroid metabolism</keyword>
<proteinExistence type="inferred from homology"/>
<dbReference type="InterPro" id="IPR023208">
    <property type="entry name" value="P450R"/>
</dbReference>
<evidence type="ECO:0000256" key="9">
    <source>
        <dbReference type="ARBA" id="ARBA00022857"/>
    </source>
</evidence>
<dbReference type="GO" id="GO:0005829">
    <property type="term" value="C:cytosol"/>
    <property type="evidence" value="ECO:0007669"/>
    <property type="project" value="TreeGrafter"/>
</dbReference>
<feature type="domain" description="FAD-binding FR-type" evidence="22">
    <location>
        <begin position="304"/>
        <end position="566"/>
    </location>
</feature>
<dbReference type="PROSITE" id="PS50902">
    <property type="entry name" value="FLAVODOXIN_LIKE"/>
    <property type="match status" value="1"/>
</dbReference>
<dbReference type="GO" id="GO:0005886">
    <property type="term" value="C:plasma membrane"/>
    <property type="evidence" value="ECO:0007669"/>
    <property type="project" value="UniProtKB-SubCell"/>
</dbReference>
<comment type="caution">
    <text evidence="20">Lacks conserved residue(s) required for the propagation of feature annotation.</text>
</comment>
<dbReference type="EMBL" id="MCBR01017511">
    <property type="protein sequence ID" value="RKF59456.1"/>
    <property type="molecule type" value="Genomic_DNA"/>
</dbReference>
<dbReference type="InterPro" id="IPR023173">
    <property type="entry name" value="NADPH_Cyt_P450_Rdtase_alpha"/>
</dbReference>
<evidence type="ECO:0000256" key="12">
    <source>
        <dbReference type="ARBA" id="ARBA00023002"/>
    </source>
</evidence>
<dbReference type="FunFam" id="2.40.30.10:FF:000111">
    <property type="entry name" value="NADPH--cytochrome P450 reductase"/>
    <property type="match status" value="1"/>
</dbReference>
<evidence type="ECO:0000256" key="5">
    <source>
        <dbReference type="ARBA" id="ARBA00022692"/>
    </source>
</evidence>
<evidence type="ECO:0000256" key="1">
    <source>
        <dbReference type="ARBA" id="ARBA00022475"/>
    </source>
</evidence>
<keyword evidence="5" id="KW-0812">Transmembrane</keyword>
<dbReference type="SUPFAM" id="SSF63380">
    <property type="entry name" value="Riboflavin synthase domain-like"/>
    <property type="match status" value="1"/>
</dbReference>
<evidence type="ECO:0000256" key="3">
    <source>
        <dbReference type="ARBA" id="ARBA00022630"/>
    </source>
</evidence>
<dbReference type="FunFam" id="3.40.50.80:FF:000018">
    <property type="entry name" value="NADPH--cytochrome P450 reductase"/>
    <property type="match status" value="1"/>
</dbReference>
<keyword evidence="8 20" id="KW-0274">FAD</keyword>
<dbReference type="Proteomes" id="UP000285405">
    <property type="component" value="Unassembled WGS sequence"/>
</dbReference>
<evidence type="ECO:0000256" key="10">
    <source>
        <dbReference type="ARBA" id="ARBA00022955"/>
    </source>
</evidence>
<feature type="binding site" evidence="20">
    <location>
        <begin position="497"/>
        <end position="499"/>
    </location>
    <ligand>
        <name>FAD</name>
        <dbReference type="ChEBI" id="CHEBI:57692"/>
    </ligand>
</feature>
<dbReference type="EC" id="1.6.2.4" evidence="20"/>
<gene>
    <name evidence="20" type="primary">cprA</name>
    <name evidence="23" type="ORF">GcC1_175027</name>
</gene>
<comment type="similarity">
    <text evidence="20">Belongs to the NADPH--cytochrome P450 reductase family.</text>
</comment>
<dbReference type="Pfam" id="PF00258">
    <property type="entry name" value="Flavodoxin_1"/>
    <property type="match status" value="1"/>
</dbReference>
<feature type="binding site" evidence="20">
    <location>
        <begin position="196"/>
        <end position="205"/>
    </location>
    <ligand>
        <name>FMN</name>
        <dbReference type="ChEBI" id="CHEBI:58210"/>
    </ligand>
</feature>
<keyword evidence="13 20" id="KW-0756">Sterol biosynthesis</keyword>
<feature type="binding site" evidence="20">
    <location>
        <position position="323"/>
    </location>
    <ligand>
        <name>NADP(+)</name>
        <dbReference type="ChEBI" id="CHEBI:58349"/>
    </ligand>
</feature>
<feature type="binding site" evidence="20">
    <location>
        <position position="231"/>
    </location>
    <ligand>
        <name>FMN</name>
        <dbReference type="ChEBI" id="CHEBI:58210"/>
    </ligand>
</feature>
<dbReference type="InterPro" id="IPR001709">
    <property type="entry name" value="Flavoprot_Pyr_Nucl_cyt_Rdtase"/>
</dbReference>
<evidence type="ECO:0000256" key="15">
    <source>
        <dbReference type="ARBA" id="ARBA00023128"/>
    </source>
</evidence>
<dbReference type="GO" id="GO:0010181">
    <property type="term" value="F:FMN binding"/>
    <property type="evidence" value="ECO:0007669"/>
    <property type="project" value="UniProtKB-UniRule"/>
</dbReference>
<evidence type="ECO:0000256" key="8">
    <source>
        <dbReference type="ARBA" id="ARBA00022827"/>
    </source>
</evidence>
<evidence type="ECO:0000256" key="17">
    <source>
        <dbReference type="ARBA" id="ARBA00023166"/>
    </source>
</evidence>
<dbReference type="GO" id="GO:0003958">
    <property type="term" value="F:NADPH-hemoprotein reductase activity"/>
    <property type="evidence" value="ECO:0007669"/>
    <property type="project" value="UniProtKB-UniRule"/>
</dbReference>
<dbReference type="PRINTS" id="PR00369">
    <property type="entry name" value="FLAVODOXIN"/>
</dbReference>
<evidence type="ECO:0000256" key="16">
    <source>
        <dbReference type="ARBA" id="ARBA00023136"/>
    </source>
</evidence>
<evidence type="ECO:0000256" key="6">
    <source>
        <dbReference type="ARBA" id="ARBA00022787"/>
    </source>
</evidence>
<feature type="binding site" evidence="20">
    <location>
        <begin position="642"/>
        <end position="643"/>
    </location>
    <ligand>
        <name>NADP(+)</name>
        <dbReference type="ChEBI" id="CHEBI:58349"/>
    </ligand>
</feature>
<comment type="catalytic activity">
    <reaction evidence="19 20">
        <text>2 oxidized [cytochrome P450] + NADPH = 2 reduced [cytochrome P450] + NADP(+) + H(+)</text>
        <dbReference type="Rhea" id="RHEA:24040"/>
        <dbReference type="Rhea" id="RHEA-COMP:14627"/>
        <dbReference type="Rhea" id="RHEA-COMP:14628"/>
        <dbReference type="ChEBI" id="CHEBI:15378"/>
        <dbReference type="ChEBI" id="CHEBI:55376"/>
        <dbReference type="ChEBI" id="CHEBI:57783"/>
        <dbReference type="ChEBI" id="CHEBI:58349"/>
        <dbReference type="ChEBI" id="CHEBI:60344"/>
        <dbReference type="EC" id="1.6.2.4"/>
    </reaction>
</comment>
<accession>A0A420HPV9</accession>
<dbReference type="InterPro" id="IPR001094">
    <property type="entry name" value="Flavdoxin-like"/>
</dbReference>
<comment type="cofactor">
    <cofactor evidence="20">
        <name>FMN</name>
        <dbReference type="ChEBI" id="CHEBI:58210"/>
    </cofactor>
    <text evidence="20">Binds 1 FMN per monomer.</text>
</comment>
<dbReference type="GO" id="GO:0050660">
    <property type="term" value="F:flavin adenine dinucleotide binding"/>
    <property type="evidence" value="ECO:0007669"/>
    <property type="project" value="UniProtKB-UniRule"/>
</dbReference>
<dbReference type="FunFam" id="1.20.990.10:FF:000009">
    <property type="entry name" value="NADPH--cytochrome P450 reductase"/>
    <property type="match status" value="1"/>
</dbReference>
<evidence type="ECO:0000313" key="23">
    <source>
        <dbReference type="EMBL" id="RKF59456.1"/>
    </source>
</evidence>
<keyword evidence="2 20" id="KW-0444">Lipid biosynthesis</keyword>
<dbReference type="FunFam" id="3.40.50.360:FF:000024">
    <property type="entry name" value="NADPH--cytochrome P450 reductase"/>
    <property type="match status" value="1"/>
</dbReference>
<evidence type="ECO:0000259" key="22">
    <source>
        <dbReference type="PROSITE" id="PS51384"/>
    </source>
</evidence>
<keyword evidence="4 20" id="KW-0288">FMN</keyword>
<dbReference type="Pfam" id="PF00667">
    <property type="entry name" value="FAD_binding_1"/>
    <property type="match status" value="1"/>
</dbReference>
<evidence type="ECO:0000256" key="2">
    <source>
        <dbReference type="ARBA" id="ARBA00022516"/>
    </source>
</evidence>
<dbReference type="InterPro" id="IPR001433">
    <property type="entry name" value="OxRdtase_FAD/NAD-bd"/>
</dbReference>
<keyword evidence="1 20" id="KW-1003">Cell membrane</keyword>
<feature type="binding site" evidence="20">
    <location>
        <position position="722"/>
    </location>
    <ligand>
        <name>FAD</name>
        <dbReference type="ChEBI" id="CHEBI:57692"/>
    </ligand>
</feature>
<dbReference type="FunFam" id="2.40.30.10:FF:000100">
    <property type="entry name" value="NADPH--cytochrome P450 reductase"/>
    <property type="match status" value="1"/>
</dbReference>
<dbReference type="GO" id="GO:0050661">
    <property type="term" value="F:NADP binding"/>
    <property type="evidence" value="ECO:0007669"/>
    <property type="project" value="UniProtKB-UniRule"/>
</dbReference>
<dbReference type="Gene3D" id="2.40.30.10">
    <property type="entry name" value="Translation factors"/>
    <property type="match status" value="1"/>
</dbReference>
<evidence type="ECO:0000256" key="11">
    <source>
        <dbReference type="ARBA" id="ARBA00022989"/>
    </source>
</evidence>
<feature type="binding site" evidence="20">
    <location>
        <begin position="101"/>
        <end position="106"/>
    </location>
    <ligand>
        <name>FMN</name>
        <dbReference type="ChEBI" id="CHEBI:58210"/>
    </ligand>
</feature>
<keyword evidence="10 20" id="KW-0752">Steroid biosynthesis</keyword>
<dbReference type="Gene3D" id="3.40.50.360">
    <property type="match status" value="1"/>
</dbReference>
<dbReference type="SUPFAM" id="SSF52343">
    <property type="entry name" value="Ferredoxin reductase-like, C-terminal NADP-linked domain"/>
    <property type="match status" value="1"/>
</dbReference>
<evidence type="ECO:0000256" key="18">
    <source>
        <dbReference type="ARBA" id="ARBA00023221"/>
    </source>
</evidence>
<comment type="cofactor">
    <cofactor evidence="20">
        <name>FAD</name>
        <dbReference type="ChEBI" id="CHEBI:57692"/>
    </cofactor>
    <text evidence="20">Binds 1 FAD per monomer.</text>
</comment>
<dbReference type="InterPro" id="IPR039261">
    <property type="entry name" value="FNR_nucleotide-bd"/>
</dbReference>
<comment type="subcellular location">
    <subcellularLocation>
        <location evidence="20">Endoplasmic reticulum membrane</location>
        <topology evidence="20">Single-pass membrane protein</topology>
        <orientation evidence="20">Cytoplasmic side</orientation>
    </subcellularLocation>
    <subcellularLocation>
        <location evidence="20">Mitochondrion outer membrane</location>
        <topology evidence="20">Single-pass membrane protein</topology>
        <orientation evidence="20">Cytoplasmic side</orientation>
    </subcellularLocation>
    <subcellularLocation>
        <location evidence="20">Cell membrane</location>
        <topology evidence="20">Single-pass membrane protein</topology>
        <orientation evidence="20">Cytoplasmic side</orientation>
    </subcellularLocation>
</comment>
<evidence type="ECO:0000256" key="4">
    <source>
        <dbReference type="ARBA" id="ARBA00022643"/>
    </source>
</evidence>
<feature type="binding site" evidence="20">
    <location>
        <begin position="152"/>
        <end position="155"/>
    </location>
    <ligand>
        <name>FMN</name>
        <dbReference type="ChEBI" id="CHEBI:58210"/>
    </ligand>
</feature>
<evidence type="ECO:0000313" key="24">
    <source>
        <dbReference type="Proteomes" id="UP000285405"/>
    </source>
</evidence>
<keyword evidence="3 20" id="KW-0285">Flavoprotein</keyword>
<keyword evidence="12 20" id="KW-0560">Oxidoreductase</keyword>
<dbReference type="SUPFAM" id="SSF52218">
    <property type="entry name" value="Flavoproteins"/>
    <property type="match status" value="1"/>
</dbReference>
<comment type="caution">
    <text evidence="23">The sequence shown here is derived from an EMBL/GenBank/DDBJ whole genome shotgun (WGS) entry which is preliminary data.</text>
</comment>
<evidence type="ECO:0000256" key="14">
    <source>
        <dbReference type="ARBA" id="ARBA00023098"/>
    </source>
</evidence>
<keyword evidence="17 20" id="KW-1207">Sterol metabolism</keyword>
<evidence type="ECO:0000256" key="20">
    <source>
        <dbReference type="HAMAP-Rule" id="MF_03212"/>
    </source>
</evidence>
<keyword evidence="9 20" id="KW-0521">NADP</keyword>
<feature type="binding site" evidence="20">
    <location>
        <begin position="479"/>
        <end position="482"/>
    </location>
    <ligand>
        <name>FAD</name>
        <dbReference type="ChEBI" id="CHEBI:57692"/>
    </ligand>
</feature>
<feature type="binding site" evidence="20">
    <location>
        <begin position="648"/>
        <end position="652"/>
    </location>
    <ligand>
        <name>NADP(+)</name>
        <dbReference type="ChEBI" id="CHEBI:58349"/>
    </ligand>
</feature>
<reference evidence="23 24" key="1">
    <citation type="journal article" date="2018" name="BMC Genomics">
        <title>Comparative genome analyses reveal sequence features reflecting distinct modes of host-adaptation between dicot and monocot powdery mildew.</title>
        <authorList>
            <person name="Wu Y."/>
            <person name="Ma X."/>
            <person name="Pan Z."/>
            <person name="Kale S.D."/>
            <person name="Song Y."/>
            <person name="King H."/>
            <person name="Zhang Q."/>
            <person name="Presley C."/>
            <person name="Deng X."/>
            <person name="Wei C.I."/>
            <person name="Xiao S."/>
        </authorList>
    </citation>
    <scope>NUCLEOTIDE SEQUENCE [LARGE SCALE GENOMIC DNA]</scope>
    <source>
        <strain evidence="23">UCSC1</strain>
    </source>
</reference>
<dbReference type="InterPro" id="IPR029039">
    <property type="entry name" value="Flavoprotein-like_sf"/>
</dbReference>
<protein>
    <recommendedName>
        <fullName evidence="20">NADPH--cytochrome P450 reductase</fullName>
        <shortName evidence="20">CPR</shortName>
        <shortName evidence="20">P450R</shortName>
        <ecNumber evidence="20">1.6.2.4</ecNumber>
    </recommendedName>
</protein>
<evidence type="ECO:0000256" key="7">
    <source>
        <dbReference type="ARBA" id="ARBA00022824"/>
    </source>
</evidence>
<dbReference type="PANTHER" id="PTHR19384:SF17">
    <property type="entry name" value="NADPH--CYTOCHROME P450 REDUCTASE"/>
    <property type="match status" value="1"/>
</dbReference>
<keyword evidence="11" id="KW-1133">Transmembrane helix</keyword>
<dbReference type="PIRSF" id="PIRSF000208">
    <property type="entry name" value="P450R"/>
    <property type="match status" value="1"/>
</dbReference>
<organism evidence="23 24">
    <name type="scientific">Golovinomyces cichoracearum</name>
    <dbReference type="NCBI Taxonomy" id="62708"/>
    <lineage>
        <taxon>Eukaryota</taxon>
        <taxon>Fungi</taxon>
        <taxon>Dikarya</taxon>
        <taxon>Ascomycota</taxon>
        <taxon>Pezizomycotina</taxon>
        <taxon>Leotiomycetes</taxon>
        <taxon>Erysiphales</taxon>
        <taxon>Erysiphaceae</taxon>
        <taxon>Golovinomyces</taxon>
    </lineage>
</organism>
<feature type="domain" description="Flavodoxin-like" evidence="21">
    <location>
        <begin position="95"/>
        <end position="248"/>
    </location>
</feature>
<dbReference type="GO" id="GO:0005789">
    <property type="term" value="C:endoplasmic reticulum membrane"/>
    <property type="evidence" value="ECO:0007669"/>
    <property type="project" value="UniProtKB-SubCell"/>
</dbReference>
<comment type="similarity">
    <text evidence="20">In the C-terminal section; belongs to the flavoprotein pyridine nucleotide cytochrome reductase family.</text>
</comment>
<dbReference type="PROSITE" id="PS51384">
    <property type="entry name" value="FAD_FR"/>
    <property type="match status" value="1"/>
</dbReference>
<dbReference type="HAMAP" id="MF_03212">
    <property type="entry name" value="NCPR"/>
    <property type="match status" value="1"/>
</dbReference>
<sequence>MTIEMSTGQSEAKFITIFDLQALKVAISRAITPFDTTSLVVLSLLLLASIAYLTKRAYFSNFGDSKSNNELTESSRKSNGDRDIVQKMASSGKNCVVFYGSQTGTAEDYASRLAKEGKGRFGLETMVADLEDYSFEKLDTFPEDSIAMFIVATYGEGEPTDNATEFYQFITGQPTDSFSLCRDPALDNLNFVAFGLGNNTYEFYNSMVRNVTAALEKLGAHKVCEVGLGDDGAGTMEEDFLTWKENMWTAVAKKMGLEERDSVYEPVFGITESEELTKDSLAVFLGEPNQKHLTYPAKGPFNAQNPFVAPVVVSRELLSVSDRNCLHVELDLSDSNLSYQTGDHVAIWPNNPGRDVDQFLKIIGLHSKRNSVIRIKALEQTSKVPFPNPTTYDAIARYYMEINAVVSRQFIANLAPFAPTEEAKHEMVKLGEDKDYFQSKISSKLLNIAQVLEDVSGGKEWQTIPFSIFIESMNKLQPRYYSISSSSLVNKKRLSITAIVESTEVPGRKTPLKGVATNYLLALKLKHNGDPEQDPHGLSYQLNGPRNSYDGIQVPIYIRHSNFKLPSNPSKPIIMVGPGTGVAPFRGFLQERAAQAKSGIDVGPSILFFGCRNQKDDFIYKDEWDDLKEVLGDKFSLITAFSRESNHKIYVQHRISEHASKINDLLLMKAHFYVCGDAANMAKAVLSALQKVICDERGISIEKADEIIKSMRDANQFQEDIWS</sequence>
<evidence type="ECO:0000256" key="13">
    <source>
        <dbReference type="ARBA" id="ARBA00023011"/>
    </source>
</evidence>
<dbReference type="InterPro" id="IPR017927">
    <property type="entry name" value="FAD-bd_FR_type"/>
</dbReference>
<keyword evidence="15 20" id="KW-0496">Mitochondrion</keyword>
<dbReference type="PANTHER" id="PTHR19384">
    <property type="entry name" value="NITRIC OXIDE SYNTHASE-RELATED"/>
    <property type="match status" value="1"/>
</dbReference>
<dbReference type="AlphaFoldDB" id="A0A420HPV9"/>
<dbReference type="Pfam" id="PF00175">
    <property type="entry name" value="NAD_binding_1"/>
    <property type="match status" value="1"/>
</dbReference>
<keyword evidence="16 20" id="KW-0472">Membrane</keyword>
<dbReference type="GO" id="GO:0006696">
    <property type="term" value="P:ergosterol biosynthetic process"/>
    <property type="evidence" value="ECO:0007669"/>
    <property type="project" value="UniProtKB-UniRule"/>
</dbReference>
<feature type="binding site" evidence="20">
    <location>
        <position position="580"/>
    </location>
    <ligand>
        <name>NADP(+)</name>
        <dbReference type="ChEBI" id="CHEBI:58349"/>
    </ligand>
</feature>
<dbReference type="InterPro" id="IPR008254">
    <property type="entry name" value="Flavodoxin/NO_synth"/>
</dbReference>
<name>A0A420HPV9_9PEZI</name>